<proteinExistence type="predicted"/>
<evidence type="ECO:0000313" key="2">
    <source>
        <dbReference type="Proteomes" id="UP000294564"/>
    </source>
</evidence>
<organism evidence="1 2">
    <name type="scientific">Tenacibaculum skagerrakense</name>
    <dbReference type="NCBI Taxonomy" id="186571"/>
    <lineage>
        <taxon>Bacteria</taxon>
        <taxon>Pseudomonadati</taxon>
        <taxon>Bacteroidota</taxon>
        <taxon>Flavobacteriia</taxon>
        <taxon>Flavobacteriales</taxon>
        <taxon>Flavobacteriaceae</taxon>
        <taxon>Tenacibaculum</taxon>
    </lineage>
</organism>
<protein>
    <submittedName>
        <fullName evidence="1">Uncharacterized protein</fullName>
    </submittedName>
</protein>
<accession>A0A4R2P276</accession>
<keyword evidence="2" id="KW-1185">Reference proteome</keyword>
<comment type="caution">
    <text evidence="1">The sequence shown here is derived from an EMBL/GenBank/DDBJ whole genome shotgun (WGS) entry which is preliminary data.</text>
</comment>
<gene>
    <name evidence="1" type="ORF">EV195_101370</name>
</gene>
<dbReference type="Proteomes" id="UP000294564">
    <property type="component" value="Unassembled WGS sequence"/>
</dbReference>
<sequence length="114" mass="13237">MEEIIKIYENQIGISFCWKHSSSLLTQVIFRDIGFHLTEDELELFLDKIVDSKTQNKCSECELGEHCRSLLLQTPSNKVSLAVSFIELNQIEELLKGTLFQIRLNNYLNEICKN</sequence>
<name>A0A4R2P276_9FLAO</name>
<dbReference type="EMBL" id="SLXM01000001">
    <property type="protein sequence ID" value="TCP28208.1"/>
    <property type="molecule type" value="Genomic_DNA"/>
</dbReference>
<evidence type="ECO:0000313" key="1">
    <source>
        <dbReference type="EMBL" id="TCP28208.1"/>
    </source>
</evidence>
<dbReference type="OrthoDB" id="1354274at2"/>
<dbReference type="AlphaFoldDB" id="A0A4R2P276"/>
<dbReference type="RefSeq" id="WP_132792094.1">
    <property type="nucleotide sequence ID" value="NZ_SLXM01000001.1"/>
</dbReference>
<reference evidence="1 2" key="1">
    <citation type="submission" date="2019-03" db="EMBL/GenBank/DDBJ databases">
        <title>Genomic Encyclopedia of Type Strains, Phase IV (KMG-IV): sequencing the most valuable type-strain genomes for metagenomic binning, comparative biology and taxonomic classification.</title>
        <authorList>
            <person name="Goeker M."/>
        </authorList>
    </citation>
    <scope>NUCLEOTIDE SEQUENCE [LARGE SCALE GENOMIC DNA]</scope>
    <source>
        <strain evidence="1 2">DSM 14836</strain>
    </source>
</reference>